<dbReference type="Gene3D" id="2.60.120.10">
    <property type="entry name" value="Jelly Rolls"/>
    <property type="match status" value="1"/>
</dbReference>
<dbReference type="InterPro" id="IPR011051">
    <property type="entry name" value="RmlC_Cupin_sf"/>
</dbReference>
<comment type="caution">
    <text evidence="1">The sequence shown here is derived from an EMBL/GenBank/DDBJ whole genome shotgun (WGS) entry which is preliminary data.</text>
</comment>
<reference evidence="1 2" key="1">
    <citation type="submission" date="2024-09" db="EMBL/GenBank/DDBJ databases">
        <title>Paenibacillus zeirhizospherea sp. nov., isolated from surface of the maize (Zea mays) roots in a horticulture field, Hungary.</title>
        <authorList>
            <person name="Marton D."/>
            <person name="Farkas M."/>
            <person name="Bedics A."/>
            <person name="Toth E."/>
            <person name="Tancsics A."/>
            <person name="Boka K."/>
            <person name="Maroti G."/>
            <person name="Kriszt B."/>
            <person name="Cserhati M."/>
        </authorList>
    </citation>
    <scope>NUCLEOTIDE SEQUENCE [LARGE SCALE GENOMIC DNA]</scope>
    <source>
        <strain evidence="1 2">KCTC 33519</strain>
    </source>
</reference>
<sequence length="131" mass="14883">MYIYQFNKETGRVITKFDSNFIMSRILKLSGQSYIGCAHLEREGIIGYHQAPTPQLFLIVNGDGRIRGSDNIDYYITQGDAVYWEKGEWHETRTDSGLTAIIIEGEEINSSTLQLISKEGSKSEIISERTQ</sequence>
<evidence type="ECO:0000313" key="1">
    <source>
        <dbReference type="EMBL" id="MFB5269523.1"/>
    </source>
</evidence>
<dbReference type="SUPFAM" id="SSF51182">
    <property type="entry name" value="RmlC-like cupins"/>
    <property type="match status" value="1"/>
</dbReference>
<protein>
    <submittedName>
        <fullName evidence="1">Cupin</fullName>
    </submittedName>
</protein>
<dbReference type="EMBL" id="JBHHMI010000033">
    <property type="protein sequence ID" value="MFB5269523.1"/>
    <property type="molecule type" value="Genomic_DNA"/>
</dbReference>
<keyword evidence="2" id="KW-1185">Reference proteome</keyword>
<organism evidence="1 2">
    <name type="scientific">Paenibacillus enshidis</name>
    <dbReference type="NCBI Taxonomy" id="1458439"/>
    <lineage>
        <taxon>Bacteria</taxon>
        <taxon>Bacillati</taxon>
        <taxon>Bacillota</taxon>
        <taxon>Bacilli</taxon>
        <taxon>Bacillales</taxon>
        <taxon>Paenibacillaceae</taxon>
        <taxon>Paenibacillus</taxon>
    </lineage>
</organism>
<accession>A0ABV5AZ76</accession>
<evidence type="ECO:0000313" key="2">
    <source>
        <dbReference type="Proteomes" id="UP001580346"/>
    </source>
</evidence>
<name>A0ABV5AZ76_9BACL</name>
<gene>
    <name evidence="1" type="ORF">ACE41H_22450</name>
</gene>
<dbReference type="RefSeq" id="WP_375357794.1">
    <property type="nucleotide sequence ID" value="NZ_JBHHMI010000033.1"/>
</dbReference>
<proteinExistence type="predicted"/>
<dbReference type="InterPro" id="IPR014710">
    <property type="entry name" value="RmlC-like_jellyroll"/>
</dbReference>
<dbReference type="Proteomes" id="UP001580346">
    <property type="component" value="Unassembled WGS sequence"/>
</dbReference>